<comment type="caution">
    <text evidence="1">The sequence shown here is derived from an EMBL/GenBank/DDBJ whole genome shotgun (WGS) entry which is preliminary data.</text>
</comment>
<keyword evidence="2" id="KW-1185">Reference proteome</keyword>
<dbReference type="EMBL" id="QLAG01000006">
    <property type="protein sequence ID" value="TLX64241.1"/>
    <property type="molecule type" value="Genomic_DNA"/>
</dbReference>
<dbReference type="Proteomes" id="UP000306753">
    <property type="component" value="Unassembled WGS sequence"/>
</dbReference>
<evidence type="ECO:0000313" key="2">
    <source>
        <dbReference type="Proteomes" id="UP000306753"/>
    </source>
</evidence>
<name>A0A5R9QGG6_9GAMM</name>
<accession>A0A5R9QGG6</accession>
<proteinExistence type="predicted"/>
<sequence>MPGAPWVGYFEHLEQALRLQDVEGAVRARDSVPGPGMGGFGEFLEDHPEIWSTHRELMDLVGDLKLHSRYGVTRERHRGGI</sequence>
<evidence type="ECO:0000313" key="1">
    <source>
        <dbReference type="EMBL" id="TLX64241.1"/>
    </source>
</evidence>
<organism evidence="1 2">
    <name type="scientific">Stutzerimonas nosocomialis</name>
    <dbReference type="NCBI Taxonomy" id="1056496"/>
    <lineage>
        <taxon>Bacteria</taxon>
        <taxon>Pseudomonadati</taxon>
        <taxon>Pseudomonadota</taxon>
        <taxon>Gammaproteobacteria</taxon>
        <taxon>Pseudomonadales</taxon>
        <taxon>Pseudomonadaceae</taxon>
        <taxon>Stutzerimonas</taxon>
    </lineage>
</organism>
<reference evidence="1 2" key="1">
    <citation type="journal article" date="2017" name="Eur. J. Clin. Microbiol. Infect. Dis.">
        <title>Uncommonly isolated clinical Pseudomonas: identification and phylogenetic assignation.</title>
        <authorList>
            <person name="Mulet M."/>
            <person name="Gomila M."/>
            <person name="Ramirez A."/>
            <person name="Cardew S."/>
            <person name="Moore E.R."/>
            <person name="Lalucat J."/>
            <person name="Garcia-Valdes E."/>
        </authorList>
    </citation>
    <scope>NUCLEOTIDE SEQUENCE [LARGE SCALE GENOMIC DNA]</scope>
    <source>
        <strain evidence="1 2">SD129</strain>
    </source>
</reference>
<protein>
    <submittedName>
        <fullName evidence="1">Uncharacterized protein</fullName>
    </submittedName>
</protein>
<dbReference type="AlphaFoldDB" id="A0A5R9QGG6"/>
<gene>
    <name evidence="1" type="ORF">DN820_06130</name>
</gene>